<keyword evidence="2" id="KW-1185">Reference proteome</keyword>
<comment type="caution">
    <text evidence="1">The sequence shown here is derived from an EMBL/GenBank/DDBJ whole genome shotgun (WGS) entry which is preliminary data.</text>
</comment>
<evidence type="ECO:0000313" key="1">
    <source>
        <dbReference type="EMBL" id="GBN01827.1"/>
    </source>
</evidence>
<gene>
    <name evidence="1" type="ORF">AVEN_208551_1</name>
</gene>
<proteinExistence type="predicted"/>
<organism evidence="1 2">
    <name type="scientific">Araneus ventricosus</name>
    <name type="common">Orbweaver spider</name>
    <name type="synonym">Epeira ventricosa</name>
    <dbReference type="NCBI Taxonomy" id="182803"/>
    <lineage>
        <taxon>Eukaryota</taxon>
        <taxon>Metazoa</taxon>
        <taxon>Ecdysozoa</taxon>
        <taxon>Arthropoda</taxon>
        <taxon>Chelicerata</taxon>
        <taxon>Arachnida</taxon>
        <taxon>Araneae</taxon>
        <taxon>Araneomorphae</taxon>
        <taxon>Entelegynae</taxon>
        <taxon>Araneoidea</taxon>
        <taxon>Araneidae</taxon>
        <taxon>Araneus</taxon>
    </lineage>
</organism>
<sequence length="118" mass="13523">MEALKAQRKSLRTLFTVAAKNVKQHLDVLEADGKDLGKLSSLHSQLDNKFSRLEMIQKEISSLLLEDTSTHSEFEADFEAAESYRDSYLKLKTKVEEFQRPYAMFFNGQCTETQVAEV</sequence>
<dbReference type="Proteomes" id="UP000499080">
    <property type="component" value="Unassembled WGS sequence"/>
</dbReference>
<protein>
    <submittedName>
        <fullName evidence="1">Uncharacterized protein</fullName>
    </submittedName>
</protein>
<dbReference type="EMBL" id="BGPR01114717">
    <property type="protein sequence ID" value="GBN01827.1"/>
    <property type="molecule type" value="Genomic_DNA"/>
</dbReference>
<evidence type="ECO:0000313" key="2">
    <source>
        <dbReference type="Proteomes" id="UP000499080"/>
    </source>
</evidence>
<dbReference type="AlphaFoldDB" id="A0A4Y2KJS6"/>
<reference evidence="1 2" key="1">
    <citation type="journal article" date="2019" name="Sci. Rep.">
        <title>Orb-weaving spider Araneus ventricosus genome elucidates the spidroin gene catalogue.</title>
        <authorList>
            <person name="Kono N."/>
            <person name="Nakamura H."/>
            <person name="Ohtoshi R."/>
            <person name="Moran D.A.P."/>
            <person name="Shinohara A."/>
            <person name="Yoshida Y."/>
            <person name="Fujiwara M."/>
            <person name="Mori M."/>
            <person name="Tomita M."/>
            <person name="Arakawa K."/>
        </authorList>
    </citation>
    <scope>NUCLEOTIDE SEQUENCE [LARGE SCALE GENOMIC DNA]</scope>
</reference>
<name>A0A4Y2KJS6_ARAVE</name>
<accession>A0A4Y2KJS6</accession>